<name>A0ABR1JAZ0_9AGAR</name>
<evidence type="ECO:0000256" key="2">
    <source>
        <dbReference type="SAM" id="MobiDB-lite"/>
    </source>
</evidence>
<accession>A0ABR1JAZ0</accession>
<evidence type="ECO:0000313" key="3">
    <source>
        <dbReference type="EMBL" id="KAK7453975.1"/>
    </source>
</evidence>
<protein>
    <submittedName>
        <fullName evidence="3">Uncharacterized protein</fullName>
    </submittedName>
</protein>
<feature type="coiled-coil region" evidence="1">
    <location>
        <begin position="35"/>
        <end position="62"/>
    </location>
</feature>
<gene>
    <name evidence="3" type="ORF">VKT23_011487</name>
</gene>
<proteinExistence type="predicted"/>
<feature type="compositionally biased region" description="Polar residues" evidence="2">
    <location>
        <begin position="244"/>
        <end position="273"/>
    </location>
</feature>
<feature type="region of interest" description="Disordered" evidence="2">
    <location>
        <begin position="343"/>
        <end position="373"/>
    </location>
</feature>
<keyword evidence="4" id="KW-1185">Reference proteome</keyword>
<keyword evidence="1" id="KW-0175">Coiled coil</keyword>
<reference evidence="3 4" key="1">
    <citation type="submission" date="2024-01" db="EMBL/GenBank/DDBJ databases">
        <title>A draft genome for the cacao thread blight pathogen Marasmiellus scandens.</title>
        <authorList>
            <person name="Baruah I.K."/>
            <person name="Leung J."/>
            <person name="Bukari Y."/>
            <person name="Amoako-Attah I."/>
            <person name="Meinhardt L.W."/>
            <person name="Bailey B.A."/>
            <person name="Cohen S.P."/>
        </authorList>
    </citation>
    <scope>NUCLEOTIDE SEQUENCE [LARGE SCALE GENOMIC DNA]</scope>
    <source>
        <strain evidence="3 4">GH-19</strain>
    </source>
</reference>
<feature type="region of interest" description="Disordered" evidence="2">
    <location>
        <begin position="216"/>
        <end position="273"/>
    </location>
</feature>
<dbReference type="Proteomes" id="UP001498398">
    <property type="component" value="Unassembled WGS sequence"/>
</dbReference>
<comment type="caution">
    <text evidence="3">The sequence shown here is derived from an EMBL/GenBank/DDBJ whole genome shotgun (WGS) entry which is preliminary data.</text>
</comment>
<evidence type="ECO:0000313" key="4">
    <source>
        <dbReference type="Proteomes" id="UP001498398"/>
    </source>
</evidence>
<feature type="compositionally biased region" description="Basic residues" evidence="2">
    <location>
        <begin position="362"/>
        <end position="373"/>
    </location>
</feature>
<dbReference type="EMBL" id="JBANRG010000025">
    <property type="protein sequence ID" value="KAK7453975.1"/>
    <property type="molecule type" value="Genomic_DNA"/>
</dbReference>
<feature type="compositionally biased region" description="Polar residues" evidence="2">
    <location>
        <begin position="216"/>
        <end position="228"/>
    </location>
</feature>
<evidence type="ECO:0000256" key="1">
    <source>
        <dbReference type="SAM" id="Coils"/>
    </source>
</evidence>
<sequence>MEMKARNASCLDTSEDTARKRLPEVMADIAAKWKTLSAEEKKNSTEEVLKELEANCENKELTSHNVAISAYHDTHTTLEDVKLALQRLNARMGVEAVILCVHSNTDHFNPPEAWVTSDHISTFFNSAFKTTPIDIANRLEGYCISGIEEDTAGKTKIHWMYYKNFDWHITVKYGIKVVNWLLEKFVCPSDLTSRTEMTSAEFKEWDESRFKDAMANSTPTVEHPSSNSRDNECIQSPAPPPMTSDLQTLVPTSPTHPASGNPDQPIAVSTNPSVIDPRLLGNVNQPISTLMSTAHAAPQVYRAPKPPTTAAPAPRRGRRALGTVNFVHTEAVTGLDGSVVLQKQGKVTKKRRGGTEIDSRSQKGKKRRVEGST</sequence>
<organism evidence="3 4">
    <name type="scientific">Marasmiellus scandens</name>
    <dbReference type="NCBI Taxonomy" id="2682957"/>
    <lineage>
        <taxon>Eukaryota</taxon>
        <taxon>Fungi</taxon>
        <taxon>Dikarya</taxon>
        <taxon>Basidiomycota</taxon>
        <taxon>Agaricomycotina</taxon>
        <taxon>Agaricomycetes</taxon>
        <taxon>Agaricomycetidae</taxon>
        <taxon>Agaricales</taxon>
        <taxon>Marasmiineae</taxon>
        <taxon>Omphalotaceae</taxon>
        <taxon>Marasmiellus</taxon>
    </lineage>
</organism>